<evidence type="ECO:0000313" key="3">
    <source>
        <dbReference type="EMBL" id="OUD08918.1"/>
    </source>
</evidence>
<dbReference type="CDD" id="cd07574">
    <property type="entry name" value="nitrilase_Rim1_like"/>
    <property type="match status" value="1"/>
</dbReference>
<dbReference type="EMBL" id="MSPP01000003">
    <property type="protein sequence ID" value="OUD08918.1"/>
    <property type="molecule type" value="Genomic_DNA"/>
</dbReference>
<name>A0A251WXS2_9RHOB</name>
<dbReference type="AlphaFoldDB" id="A0A251WXS2"/>
<dbReference type="GO" id="GO:0016811">
    <property type="term" value="F:hydrolase activity, acting on carbon-nitrogen (but not peptide) bonds, in linear amides"/>
    <property type="evidence" value="ECO:0007669"/>
    <property type="project" value="TreeGrafter"/>
</dbReference>
<dbReference type="SUPFAM" id="SSF56317">
    <property type="entry name" value="Carbon-nitrogen hydrolase"/>
    <property type="match status" value="1"/>
</dbReference>
<keyword evidence="1" id="KW-0378">Hydrolase</keyword>
<dbReference type="OrthoDB" id="9811121at2"/>
<dbReference type="Gene3D" id="3.60.110.10">
    <property type="entry name" value="Carbon-nitrogen hydrolase"/>
    <property type="match status" value="1"/>
</dbReference>
<dbReference type="RefSeq" id="WP_086451404.1">
    <property type="nucleotide sequence ID" value="NZ_MSPP01000003.1"/>
</dbReference>
<proteinExistence type="predicted"/>
<evidence type="ECO:0000313" key="4">
    <source>
        <dbReference type="Proteomes" id="UP000194664"/>
    </source>
</evidence>
<evidence type="ECO:0000256" key="1">
    <source>
        <dbReference type="ARBA" id="ARBA00022801"/>
    </source>
</evidence>
<keyword evidence="4" id="KW-1185">Reference proteome</keyword>
<dbReference type="InterPro" id="IPR050345">
    <property type="entry name" value="Aliph_Amidase/BUP"/>
</dbReference>
<dbReference type="Pfam" id="PF00795">
    <property type="entry name" value="CN_hydrolase"/>
    <property type="match status" value="1"/>
</dbReference>
<gene>
    <name evidence="3" type="ORF">BVC71_09360</name>
</gene>
<dbReference type="PANTHER" id="PTHR43674">
    <property type="entry name" value="NITRILASE C965.09-RELATED"/>
    <property type="match status" value="1"/>
</dbReference>
<dbReference type="PANTHER" id="PTHR43674:SF16">
    <property type="entry name" value="CARBON-NITROGEN FAMILY, PUTATIVE (AFU_ORTHOLOGUE AFUA_5G02350)-RELATED"/>
    <property type="match status" value="1"/>
</dbReference>
<sequence>MKIATSAYLPEWHPSWSSVEEKLAKWVEAAVAQGADLLVFPEYAGCEAALVGAPNDCAPADWPARMADRAEDWLALHCDLAAQHGVYIVAGSICVRSGDTYVNRSYFIGPSGDAEWQDKLILTPYERDDMQISGGDEIRLFDTKHGRVGILICYDSEFPIWSRTMCEQGADMILVPSATDFPAGQTRVRQSCRARAIENQCLIVQSPVLGPVPDCDILDQGTGRAAIFCPPDHGLPSNGIIAQGETDEAGWIIAEVDPAAICAPRQTGQVGNFSHWVEQDSRANSVIISALA</sequence>
<dbReference type="InterPro" id="IPR036526">
    <property type="entry name" value="C-N_Hydrolase_sf"/>
</dbReference>
<reference evidence="3 4" key="1">
    <citation type="submission" date="2016-12" db="EMBL/GenBank/DDBJ databases">
        <title>The draft genome sequence of HSLHS2.</title>
        <authorList>
            <person name="Hu D."/>
            <person name="Wang L."/>
            <person name="Shao Z."/>
        </authorList>
    </citation>
    <scope>NUCLEOTIDE SEQUENCE [LARGE SCALE GENOMIC DNA]</scope>
    <source>
        <strain evidence="3">MCCC 1A06712</strain>
    </source>
</reference>
<feature type="domain" description="CN hydrolase" evidence="2">
    <location>
        <begin position="1"/>
        <end position="258"/>
    </location>
</feature>
<comment type="caution">
    <text evidence="3">The sequence shown here is derived from an EMBL/GenBank/DDBJ whole genome shotgun (WGS) entry which is preliminary data.</text>
</comment>
<accession>A0A251WXS2</accession>
<dbReference type="Proteomes" id="UP000194664">
    <property type="component" value="Unassembled WGS sequence"/>
</dbReference>
<evidence type="ECO:0000259" key="2">
    <source>
        <dbReference type="PROSITE" id="PS50263"/>
    </source>
</evidence>
<organism evidence="3 4">
    <name type="scientific">Marivivens niveibacter</name>
    <dbReference type="NCBI Taxonomy" id="1930667"/>
    <lineage>
        <taxon>Bacteria</taxon>
        <taxon>Pseudomonadati</taxon>
        <taxon>Pseudomonadota</taxon>
        <taxon>Alphaproteobacteria</taxon>
        <taxon>Rhodobacterales</taxon>
        <taxon>Paracoccaceae</taxon>
        <taxon>Marivivens group</taxon>
        <taxon>Marivivens</taxon>
    </lineage>
</organism>
<dbReference type="PROSITE" id="PS50263">
    <property type="entry name" value="CN_HYDROLASE"/>
    <property type="match status" value="1"/>
</dbReference>
<protein>
    <recommendedName>
        <fullName evidence="2">CN hydrolase domain-containing protein</fullName>
    </recommendedName>
</protein>
<dbReference type="InterPro" id="IPR003010">
    <property type="entry name" value="C-N_Hydrolase"/>
</dbReference>